<gene>
    <name evidence="2" type="ORF">GCM10010420_54880</name>
</gene>
<name>A0ABP5W495_9ACTN</name>
<evidence type="ECO:0000313" key="3">
    <source>
        <dbReference type="Proteomes" id="UP001500058"/>
    </source>
</evidence>
<sequence>MVRFRTDRGGLLVLRYGSVISCHVGSASQPSGSALHDRTEDEEDRVGVTVRAPVVMLPPPGSGERHGVGGSPPPAEPYGSSDSAAARTDGHRPGKRLTACSGCGRSPAPARLVTW</sequence>
<proteinExistence type="predicted"/>
<organism evidence="2 3">
    <name type="scientific">Streptomyces glaucosporus</name>
    <dbReference type="NCBI Taxonomy" id="284044"/>
    <lineage>
        <taxon>Bacteria</taxon>
        <taxon>Bacillati</taxon>
        <taxon>Actinomycetota</taxon>
        <taxon>Actinomycetes</taxon>
        <taxon>Kitasatosporales</taxon>
        <taxon>Streptomycetaceae</taxon>
        <taxon>Streptomyces</taxon>
    </lineage>
</organism>
<evidence type="ECO:0000313" key="2">
    <source>
        <dbReference type="EMBL" id="GAA2417553.1"/>
    </source>
</evidence>
<dbReference type="EMBL" id="BAAATJ010000040">
    <property type="protein sequence ID" value="GAA2417553.1"/>
    <property type="molecule type" value="Genomic_DNA"/>
</dbReference>
<protein>
    <submittedName>
        <fullName evidence="2">Uncharacterized protein</fullName>
    </submittedName>
</protein>
<evidence type="ECO:0000256" key="1">
    <source>
        <dbReference type="SAM" id="MobiDB-lite"/>
    </source>
</evidence>
<dbReference type="Proteomes" id="UP001500058">
    <property type="component" value="Unassembled WGS sequence"/>
</dbReference>
<keyword evidence="3" id="KW-1185">Reference proteome</keyword>
<comment type="caution">
    <text evidence="2">The sequence shown here is derived from an EMBL/GenBank/DDBJ whole genome shotgun (WGS) entry which is preliminary data.</text>
</comment>
<reference evidence="3" key="1">
    <citation type="journal article" date="2019" name="Int. J. Syst. Evol. Microbiol.">
        <title>The Global Catalogue of Microorganisms (GCM) 10K type strain sequencing project: providing services to taxonomists for standard genome sequencing and annotation.</title>
        <authorList>
            <consortium name="The Broad Institute Genomics Platform"/>
            <consortium name="The Broad Institute Genome Sequencing Center for Infectious Disease"/>
            <person name="Wu L."/>
            <person name="Ma J."/>
        </authorList>
    </citation>
    <scope>NUCLEOTIDE SEQUENCE [LARGE SCALE GENOMIC DNA]</scope>
    <source>
        <strain evidence="3">JCM 6921</strain>
    </source>
</reference>
<feature type="region of interest" description="Disordered" evidence="1">
    <location>
        <begin position="25"/>
        <end position="115"/>
    </location>
</feature>
<accession>A0ABP5W495</accession>